<proteinExistence type="predicted"/>
<evidence type="ECO:0000313" key="3">
    <source>
        <dbReference type="Proteomes" id="UP000069241"/>
    </source>
</evidence>
<dbReference type="SUPFAM" id="SSF56801">
    <property type="entry name" value="Acetyl-CoA synthetase-like"/>
    <property type="match status" value="1"/>
</dbReference>
<organism evidence="2 3">
    <name type="scientific">Desulfovibrio fairfieldensis</name>
    <dbReference type="NCBI Taxonomy" id="44742"/>
    <lineage>
        <taxon>Bacteria</taxon>
        <taxon>Pseudomonadati</taxon>
        <taxon>Thermodesulfobacteriota</taxon>
        <taxon>Desulfovibrionia</taxon>
        <taxon>Desulfovibrionales</taxon>
        <taxon>Desulfovibrionaceae</taxon>
        <taxon>Desulfovibrio</taxon>
    </lineage>
</organism>
<dbReference type="KEGG" id="dfi:AXF13_03470"/>
<reference evidence="3" key="1">
    <citation type="submission" date="2016-02" db="EMBL/GenBank/DDBJ databases">
        <authorList>
            <person name="Holder M.E."/>
            <person name="Ajami N.J."/>
            <person name="Petrosino J.F."/>
        </authorList>
    </citation>
    <scope>NUCLEOTIDE SEQUENCE [LARGE SCALE GENOMIC DNA]</scope>
    <source>
        <strain evidence="3">CCUG 45958</strain>
    </source>
</reference>
<evidence type="ECO:0000313" key="2">
    <source>
        <dbReference type="EMBL" id="AMD89246.1"/>
    </source>
</evidence>
<dbReference type="Gene3D" id="3.40.50.12780">
    <property type="entry name" value="N-terminal domain of ligase-like"/>
    <property type="match status" value="1"/>
</dbReference>
<gene>
    <name evidence="2" type="ORF">AXF13_03470</name>
</gene>
<dbReference type="InterPro" id="IPR042099">
    <property type="entry name" value="ANL_N_sf"/>
</dbReference>
<dbReference type="InterPro" id="IPR053158">
    <property type="entry name" value="CapK_Type1_Caps_Biosynth"/>
</dbReference>
<keyword evidence="3" id="KW-1185">Reference proteome</keyword>
<dbReference type="PANTHER" id="PTHR36932">
    <property type="entry name" value="CAPSULAR POLYSACCHARIDE BIOSYNTHESIS PROTEIN"/>
    <property type="match status" value="1"/>
</dbReference>
<dbReference type="InterPro" id="IPR000873">
    <property type="entry name" value="AMP-dep_synth/lig_dom"/>
</dbReference>
<feature type="domain" description="AMP-dependent synthetase/ligase" evidence="1">
    <location>
        <begin position="93"/>
        <end position="291"/>
    </location>
</feature>
<dbReference type="EMBL" id="CP014229">
    <property type="protein sequence ID" value="AMD89246.1"/>
    <property type="molecule type" value="Genomic_DNA"/>
</dbReference>
<accession>A0A0X8JIE8</accession>
<protein>
    <submittedName>
        <fullName evidence="2">AMP-binding protein</fullName>
    </submittedName>
</protein>
<dbReference type="Proteomes" id="UP000069241">
    <property type="component" value="Chromosome"/>
</dbReference>
<dbReference type="NCBIfam" id="NF045666">
    <property type="entry name" value="DVU1553_fam_AMP"/>
    <property type="match status" value="1"/>
</dbReference>
<dbReference type="PANTHER" id="PTHR36932:SF1">
    <property type="entry name" value="CAPSULAR POLYSACCHARIDE BIOSYNTHESIS PROTEIN"/>
    <property type="match status" value="1"/>
</dbReference>
<evidence type="ECO:0000259" key="1">
    <source>
        <dbReference type="Pfam" id="PF00501"/>
    </source>
</evidence>
<dbReference type="AlphaFoldDB" id="A0A0X8JIE8"/>
<sequence>MDRWLAQACGAESMAALPTRLRAARIEALNRILRHAARHSAFYARHLAGCDLGMREPEDLARLPFTTAAHLRDWRDFCCVSQGDVQRMVSLQTSGTTGAPKRLAFTERDLARTRDFFQVGMGQLVRAGQGLAVFLPGAERPDGVADLLRRALGPSGVLVEGLPSAIAVDMTPAGDAARAHWLTEHRPQALVASPAQLEGLLRSFPRAAPPDLRGVLSSTDRLDPDQKQRLRAAWNCELLDHYGLTESGFGCAVECPAHDGYHLRALDALLEVVDPRDGRPLPWGETGEVVLTTLNREAMPLIRYRTGDIASLLPGPCRCGSPLPRLGPLLGRLDTDAGQTLRVVHPAKGSGASWAKQLDAARFPEGVGL</sequence>
<name>A0A0X8JIE8_9BACT</name>
<dbReference type="Pfam" id="PF00501">
    <property type="entry name" value="AMP-binding"/>
    <property type="match status" value="1"/>
</dbReference>
<dbReference type="STRING" id="44742.AXF13_03470"/>